<name>A0ABU7BLL4_9TELE</name>
<evidence type="ECO:0000259" key="2">
    <source>
        <dbReference type="Pfam" id="PF18404"/>
    </source>
</evidence>
<feature type="domain" description="Glucosyltransferase 24 catalytic" evidence="2">
    <location>
        <begin position="13"/>
        <end position="43"/>
    </location>
</feature>
<dbReference type="Proteomes" id="UP001345963">
    <property type="component" value="Unassembled WGS sequence"/>
</dbReference>
<feature type="compositionally biased region" description="Basic and acidic residues" evidence="1">
    <location>
        <begin position="57"/>
        <end position="66"/>
    </location>
</feature>
<comment type="caution">
    <text evidence="3">The sequence shown here is derived from an EMBL/GenBank/DDBJ whole genome shotgun (WGS) entry which is preliminary data.</text>
</comment>
<organism evidence="3 4">
    <name type="scientific">Ataeniobius toweri</name>
    <dbReference type="NCBI Taxonomy" id="208326"/>
    <lineage>
        <taxon>Eukaryota</taxon>
        <taxon>Metazoa</taxon>
        <taxon>Chordata</taxon>
        <taxon>Craniata</taxon>
        <taxon>Vertebrata</taxon>
        <taxon>Euteleostomi</taxon>
        <taxon>Actinopterygii</taxon>
        <taxon>Neopterygii</taxon>
        <taxon>Teleostei</taxon>
        <taxon>Neoteleostei</taxon>
        <taxon>Acanthomorphata</taxon>
        <taxon>Ovalentaria</taxon>
        <taxon>Atherinomorphae</taxon>
        <taxon>Cyprinodontiformes</taxon>
        <taxon>Goodeidae</taxon>
        <taxon>Ataeniobius</taxon>
    </lineage>
</organism>
<dbReference type="InterPro" id="IPR040497">
    <property type="entry name" value="Glyco_transf_24"/>
</dbReference>
<dbReference type="EMBL" id="JAHUTI010059597">
    <property type="protein sequence ID" value="MED6251213.1"/>
    <property type="molecule type" value="Genomic_DNA"/>
</dbReference>
<dbReference type="Pfam" id="PF18404">
    <property type="entry name" value="Glyco_transf_24"/>
    <property type="match status" value="1"/>
</dbReference>
<evidence type="ECO:0000313" key="4">
    <source>
        <dbReference type="Proteomes" id="UP001345963"/>
    </source>
</evidence>
<dbReference type="PANTHER" id="PTHR11226:SF1">
    <property type="entry name" value="UDP-GLUCOSE:GLYCOPROTEIN GLUCOSYLTRANSFERASE 2"/>
    <property type="match status" value="1"/>
</dbReference>
<evidence type="ECO:0000256" key="1">
    <source>
        <dbReference type="SAM" id="MobiDB-lite"/>
    </source>
</evidence>
<sequence>MDKMCCSAFPAQCNNPKTKEPKLMAAARIVPEWVEYDKEIKKLLRQVQEQTPTPSPNKKENRRDEL</sequence>
<evidence type="ECO:0000313" key="3">
    <source>
        <dbReference type="EMBL" id="MED6251213.1"/>
    </source>
</evidence>
<protein>
    <recommendedName>
        <fullName evidence="2">Glucosyltransferase 24 catalytic domain-containing protein</fullName>
    </recommendedName>
</protein>
<feature type="region of interest" description="Disordered" evidence="1">
    <location>
        <begin position="46"/>
        <end position="66"/>
    </location>
</feature>
<proteinExistence type="predicted"/>
<dbReference type="PANTHER" id="PTHR11226">
    <property type="entry name" value="UDP-GLUCOSE GLYCOPROTEIN:GLUCOSYLTRANSFERASE"/>
    <property type="match status" value="1"/>
</dbReference>
<keyword evidence="4" id="KW-1185">Reference proteome</keyword>
<accession>A0ABU7BLL4</accession>
<reference evidence="3 4" key="1">
    <citation type="submission" date="2021-07" db="EMBL/GenBank/DDBJ databases">
        <authorList>
            <person name="Palmer J.M."/>
        </authorList>
    </citation>
    <scope>NUCLEOTIDE SEQUENCE [LARGE SCALE GENOMIC DNA]</scope>
    <source>
        <strain evidence="3 4">AT_MEX2019</strain>
        <tissue evidence="3">Muscle</tissue>
    </source>
</reference>
<dbReference type="InterPro" id="IPR009448">
    <property type="entry name" value="UDP-g_GGtrans"/>
</dbReference>
<gene>
    <name evidence="3" type="ORF">ATANTOWER_025443</name>
</gene>